<evidence type="ECO:0000313" key="2">
    <source>
        <dbReference type="EMBL" id="OGE38589.1"/>
    </source>
</evidence>
<accession>A0A1F5KCJ5</accession>
<feature type="transmembrane region" description="Helical" evidence="1">
    <location>
        <begin position="109"/>
        <end position="127"/>
    </location>
</feature>
<dbReference type="AlphaFoldDB" id="A0A1F5KCJ5"/>
<organism evidence="2 3">
    <name type="scientific">Candidatus Daviesbacteria bacterium RIFCSPHIGHO2_12_FULL_37_11</name>
    <dbReference type="NCBI Taxonomy" id="1797777"/>
    <lineage>
        <taxon>Bacteria</taxon>
        <taxon>Candidatus Daviesiibacteriota</taxon>
    </lineage>
</organism>
<dbReference type="Proteomes" id="UP000176527">
    <property type="component" value="Unassembled WGS sequence"/>
</dbReference>
<keyword evidence="1" id="KW-0472">Membrane</keyword>
<evidence type="ECO:0000256" key="1">
    <source>
        <dbReference type="SAM" id="Phobius"/>
    </source>
</evidence>
<name>A0A1F5KCJ5_9BACT</name>
<dbReference type="EMBL" id="MFDE01000018">
    <property type="protein sequence ID" value="OGE38589.1"/>
    <property type="molecule type" value="Genomic_DNA"/>
</dbReference>
<gene>
    <name evidence="2" type="ORF">A3F00_01710</name>
</gene>
<proteinExistence type="predicted"/>
<feature type="transmembrane region" description="Helical" evidence="1">
    <location>
        <begin position="9"/>
        <end position="34"/>
    </location>
</feature>
<keyword evidence="1" id="KW-0812">Transmembrane</keyword>
<reference evidence="2 3" key="1">
    <citation type="journal article" date="2016" name="Nat. Commun.">
        <title>Thousands of microbial genomes shed light on interconnected biogeochemical processes in an aquifer system.</title>
        <authorList>
            <person name="Anantharaman K."/>
            <person name="Brown C.T."/>
            <person name="Hug L.A."/>
            <person name="Sharon I."/>
            <person name="Castelle C.J."/>
            <person name="Probst A.J."/>
            <person name="Thomas B.C."/>
            <person name="Singh A."/>
            <person name="Wilkins M.J."/>
            <person name="Karaoz U."/>
            <person name="Brodie E.L."/>
            <person name="Williams K.H."/>
            <person name="Hubbard S.S."/>
            <person name="Banfield J.F."/>
        </authorList>
    </citation>
    <scope>NUCLEOTIDE SEQUENCE [LARGE SCALE GENOMIC DNA]</scope>
</reference>
<comment type="caution">
    <text evidence="2">The sequence shown here is derived from an EMBL/GenBank/DDBJ whole genome shotgun (WGS) entry which is preliminary data.</text>
</comment>
<sequence>MSGKTIATIYFYIISVGSIILMVIGIFNAANFIVNSTQFEQYPLRWGGITSCDYGADGLVPVARGPMSVKVLPPDGIESTPSAQEIQRAKEQCLKNEAADRKQHQVDDIKNAITFSLVGIILFLIHFPQARKRSV</sequence>
<evidence type="ECO:0000313" key="3">
    <source>
        <dbReference type="Proteomes" id="UP000176527"/>
    </source>
</evidence>
<protein>
    <recommendedName>
        <fullName evidence="4">DUF5671 domain-containing protein</fullName>
    </recommendedName>
</protein>
<evidence type="ECO:0008006" key="4">
    <source>
        <dbReference type="Google" id="ProtNLM"/>
    </source>
</evidence>
<keyword evidence="1" id="KW-1133">Transmembrane helix</keyword>